<proteinExistence type="predicted"/>
<dbReference type="PROSITE" id="PS51219">
    <property type="entry name" value="DPCK"/>
    <property type="match status" value="1"/>
</dbReference>
<dbReference type="Pfam" id="PF01121">
    <property type="entry name" value="CoaE"/>
    <property type="match status" value="1"/>
</dbReference>
<evidence type="ECO:0000256" key="2">
    <source>
        <dbReference type="ARBA" id="ARBA00022840"/>
    </source>
</evidence>
<dbReference type="CDD" id="cd02022">
    <property type="entry name" value="DPCK"/>
    <property type="match status" value="1"/>
</dbReference>
<keyword evidence="1" id="KW-0547">Nucleotide-binding</keyword>
<dbReference type="InterPro" id="IPR027417">
    <property type="entry name" value="P-loop_NTPase"/>
</dbReference>
<comment type="caution">
    <text evidence="3">The sequence shown here is derived from an EMBL/GenBank/DDBJ whole genome shotgun (WGS) entry which is preliminary data.</text>
</comment>
<accession>X1U116</accession>
<protein>
    <recommendedName>
        <fullName evidence="4">Dephospho-CoA kinase</fullName>
    </recommendedName>
</protein>
<dbReference type="GO" id="GO:0015937">
    <property type="term" value="P:coenzyme A biosynthetic process"/>
    <property type="evidence" value="ECO:0007669"/>
    <property type="project" value="InterPro"/>
</dbReference>
<dbReference type="GO" id="GO:0005524">
    <property type="term" value="F:ATP binding"/>
    <property type="evidence" value="ECO:0007669"/>
    <property type="project" value="UniProtKB-KW"/>
</dbReference>
<dbReference type="Gene3D" id="3.40.50.300">
    <property type="entry name" value="P-loop containing nucleotide triphosphate hydrolases"/>
    <property type="match status" value="1"/>
</dbReference>
<evidence type="ECO:0008006" key="4">
    <source>
        <dbReference type="Google" id="ProtNLM"/>
    </source>
</evidence>
<dbReference type="AlphaFoldDB" id="X1U116"/>
<gene>
    <name evidence="3" type="ORF">S12H4_52847</name>
</gene>
<organism evidence="3">
    <name type="scientific">marine sediment metagenome</name>
    <dbReference type="NCBI Taxonomy" id="412755"/>
    <lineage>
        <taxon>unclassified sequences</taxon>
        <taxon>metagenomes</taxon>
        <taxon>ecological metagenomes</taxon>
    </lineage>
</organism>
<name>X1U116_9ZZZZ</name>
<dbReference type="EMBL" id="BARW01033573">
    <property type="protein sequence ID" value="GAJ11214.1"/>
    <property type="molecule type" value="Genomic_DNA"/>
</dbReference>
<evidence type="ECO:0000313" key="3">
    <source>
        <dbReference type="EMBL" id="GAJ11214.1"/>
    </source>
</evidence>
<feature type="non-terminal residue" evidence="3">
    <location>
        <position position="114"/>
    </location>
</feature>
<dbReference type="InterPro" id="IPR001977">
    <property type="entry name" value="Depp_CoAkinase"/>
</dbReference>
<dbReference type="GO" id="GO:0004140">
    <property type="term" value="F:dephospho-CoA kinase activity"/>
    <property type="evidence" value="ECO:0007669"/>
    <property type="project" value="InterPro"/>
</dbReference>
<reference evidence="3" key="1">
    <citation type="journal article" date="2014" name="Front. Microbiol.">
        <title>High frequency of phylogenetically diverse reductive dehalogenase-homologous genes in deep subseafloor sedimentary metagenomes.</title>
        <authorList>
            <person name="Kawai M."/>
            <person name="Futagami T."/>
            <person name="Toyoda A."/>
            <person name="Takaki Y."/>
            <person name="Nishi S."/>
            <person name="Hori S."/>
            <person name="Arai W."/>
            <person name="Tsubouchi T."/>
            <person name="Morono Y."/>
            <person name="Uchiyama I."/>
            <person name="Ito T."/>
            <person name="Fujiyama A."/>
            <person name="Inagaki F."/>
            <person name="Takami H."/>
        </authorList>
    </citation>
    <scope>NUCLEOTIDE SEQUENCE</scope>
    <source>
        <strain evidence="3">Expedition CK06-06</strain>
    </source>
</reference>
<dbReference type="SUPFAM" id="SSF52540">
    <property type="entry name" value="P-loop containing nucleoside triphosphate hydrolases"/>
    <property type="match status" value="1"/>
</dbReference>
<keyword evidence="2" id="KW-0067">ATP-binding</keyword>
<evidence type="ECO:0000256" key="1">
    <source>
        <dbReference type="ARBA" id="ARBA00022741"/>
    </source>
</evidence>
<sequence>MKKVGVTGGIGSGKSLVCRIFRCLNVPVFFADDEARILLETDPEIRLALTGFFSKELYLSGKLNKQMLADLIFSDRKNIDIVNKAVHPAVLERFIEWCTCQTKSAYVIMEAAII</sequence>